<gene>
    <name evidence="13" type="primary">MXD3</name>
</gene>
<evidence type="ECO:0000256" key="6">
    <source>
        <dbReference type="ARBA" id="ARBA00023242"/>
    </source>
</evidence>
<evidence type="ECO:0000256" key="2">
    <source>
        <dbReference type="ARBA" id="ARBA00022491"/>
    </source>
</evidence>
<dbReference type="SUPFAM" id="SSF47459">
    <property type="entry name" value="HLH, helix-loop-helix DNA-binding domain"/>
    <property type="match status" value="1"/>
</dbReference>
<feature type="region of interest" description="Disordered" evidence="10">
    <location>
        <begin position="19"/>
        <end position="39"/>
    </location>
</feature>
<dbReference type="PROSITE" id="PS50888">
    <property type="entry name" value="BHLH"/>
    <property type="match status" value="1"/>
</dbReference>
<evidence type="ECO:0000256" key="3">
    <source>
        <dbReference type="ARBA" id="ARBA00023015"/>
    </source>
</evidence>
<comment type="subcellular location">
    <subcellularLocation>
        <location evidence="1">Nucleus</location>
    </subcellularLocation>
</comment>
<keyword evidence="5" id="KW-0804">Transcription</keyword>
<dbReference type="CTD" id="83463"/>
<name>A0A6J3DUA5_AYTFU</name>
<dbReference type="RefSeq" id="XP_032052918.1">
    <property type="nucleotide sequence ID" value="XM_032197027.1"/>
</dbReference>
<dbReference type="GO" id="GO:0000978">
    <property type="term" value="F:RNA polymerase II cis-regulatory region sequence-specific DNA binding"/>
    <property type="evidence" value="ECO:0007669"/>
    <property type="project" value="TreeGrafter"/>
</dbReference>
<reference evidence="13" key="1">
    <citation type="submission" date="2025-08" db="UniProtKB">
        <authorList>
            <consortium name="RefSeq"/>
        </authorList>
    </citation>
    <scope>IDENTIFICATION</scope>
    <source>
        <tissue evidence="13">Lung</tissue>
    </source>
</reference>
<evidence type="ECO:0000256" key="9">
    <source>
        <dbReference type="SAM" id="Coils"/>
    </source>
</evidence>
<feature type="domain" description="BHLH" evidence="11">
    <location>
        <begin position="64"/>
        <end position="115"/>
    </location>
</feature>
<evidence type="ECO:0000256" key="5">
    <source>
        <dbReference type="ARBA" id="ARBA00023163"/>
    </source>
</evidence>
<feature type="region of interest" description="Disordered" evidence="10">
    <location>
        <begin position="151"/>
        <end position="213"/>
    </location>
</feature>
<accession>A0A6J3DUA5</accession>
<keyword evidence="6" id="KW-0539">Nucleus</keyword>
<keyword evidence="12" id="KW-1185">Reference proteome</keyword>
<keyword evidence="3" id="KW-0805">Transcription regulation</keyword>
<dbReference type="GO" id="GO:0000981">
    <property type="term" value="F:DNA-binding transcription factor activity, RNA polymerase II-specific"/>
    <property type="evidence" value="ECO:0007669"/>
    <property type="project" value="TreeGrafter"/>
</dbReference>
<dbReference type="Pfam" id="PF00010">
    <property type="entry name" value="HLH"/>
    <property type="match status" value="1"/>
</dbReference>
<dbReference type="GeneID" id="116494896"/>
<evidence type="ECO:0000256" key="8">
    <source>
        <dbReference type="ARBA" id="ARBA00041430"/>
    </source>
</evidence>
<evidence type="ECO:0000256" key="10">
    <source>
        <dbReference type="SAM" id="MobiDB-lite"/>
    </source>
</evidence>
<feature type="coiled-coil region" evidence="9">
    <location>
        <begin position="70"/>
        <end position="135"/>
    </location>
</feature>
<evidence type="ECO:0000256" key="1">
    <source>
        <dbReference type="ARBA" id="ARBA00004123"/>
    </source>
</evidence>
<evidence type="ECO:0000259" key="11">
    <source>
        <dbReference type="PROSITE" id="PS50888"/>
    </source>
</evidence>
<dbReference type="PANTHER" id="PTHR11969">
    <property type="entry name" value="MAX DIMERIZATION, MAD"/>
    <property type="match status" value="1"/>
</dbReference>
<dbReference type="InParanoid" id="A0A6J3DUA5"/>
<keyword evidence="9" id="KW-0175">Coiled coil</keyword>
<dbReference type="InterPro" id="IPR011598">
    <property type="entry name" value="bHLH_dom"/>
</dbReference>
<evidence type="ECO:0000313" key="12">
    <source>
        <dbReference type="Proteomes" id="UP000504639"/>
    </source>
</evidence>
<keyword evidence="4" id="KW-0238">DNA-binding</keyword>
<dbReference type="GO" id="GO:0005634">
    <property type="term" value="C:nucleus"/>
    <property type="evidence" value="ECO:0007669"/>
    <property type="project" value="UniProtKB-SubCell"/>
</dbReference>
<proteinExistence type="predicted"/>
<feature type="compositionally biased region" description="Low complexity" evidence="10">
    <location>
        <begin position="155"/>
        <end position="165"/>
    </location>
</feature>
<keyword evidence="2" id="KW-0678">Repressor</keyword>
<dbReference type="Gene3D" id="4.10.280.10">
    <property type="entry name" value="Helix-loop-helix DNA-binding domain"/>
    <property type="match status" value="1"/>
</dbReference>
<evidence type="ECO:0000313" key="13">
    <source>
        <dbReference type="RefSeq" id="XP_032052918.1"/>
    </source>
</evidence>
<dbReference type="AlphaFoldDB" id="A0A6J3DUA5"/>
<sequence length="213" mass="23204">MDPAGGSIQALLRAAEFLERRERGTATGTGTGTGRSNRAPTALAEAEHGYASLCPARARQATGGDRSVHNALEKHRRAQLRRCLEQLKQQVPAGTGTRPTTLSLLHRARLHIQRLQEQEVRARRVKERLRSQQQSLRQRLERLLGPAGSERLRADSLGADSLDSSRLSEHSGSDGEEAEVDVEGAVFGTELPPLAAFSTGRDHSYSSPRGAWS</sequence>
<dbReference type="SMART" id="SM00353">
    <property type="entry name" value="HLH"/>
    <property type="match status" value="1"/>
</dbReference>
<protein>
    <recommendedName>
        <fullName evidence="7">Max dimerization protein 3</fullName>
    </recommendedName>
    <alternativeName>
        <fullName evidence="8">Max-associated protein 3</fullName>
    </alternativeName>
</protein>
<dbReference type="GO" id="GO:0046983">
    <property type="term" value="F:protein dimerization activity"/>
    <property type="evidence" value="ECO:0007669"/>
    <property type="project" value="InterPro"/>
</dbReference>
<dbReference type="PANTHER" id="PTHR11969:SF6">
    <property type="entry name" value="MAX DIMERIZATION PROTEIN 3"/>
    <property type="match status" value="1"/>
</dbReference>
<dbReference type="Proteomes" id="UP000504639">
    <property type="component" value="Chromosome 14"/>
</dbReference>
<evidence type="ECO:0000256" key="7">
    <source>
        <dbReference type="ARBA" id="ARBA00040424"/>
    </source>
</evidence>
<evidence type="ECO:0000256" key="4">
    <source>
        <dbReference type="ARBA" id="ARBA00023125"/>
    </source>
</evidence>
<dbReference type="KEGG" id="aful:116494896"/>
<organism evidence="12 13">
    <name type="scientific">Aythya fuligula</name>
    <name type="common">Tufted duck</name>
    <name type="synonym">Anas fuligula</name>
    <dbReference type="NCBI Taxonomy" id="219594"/>
    <lineage>
        <taxon>Eukaryota</taxon>
        <taxon>Metazoa</taxon>
        <taxon>Chordata</taxon>
        <taxon>Craniata</taxon>
        <taxon>Vertebrata</taxon>
        <taxon>Euteleostomi</taxon>
        <taxon>Archelosauria</taxon>
        <taxon>Archosauria</taxon>
        <taxon>Dinosauria</taxon>
        <taxon>Saurischia</taxon>
        <taxon>Theropoda</taxon>
        <taxon>Coelurosauria</taxon>
        <taxon>Aves</taxon>
        <taxon>Neognathae</taxon>
        <taxon>Galloanserae</taxon>
        <taxon>Anseriformes</taxon>
        <taxon>Anatidae</taxon>
        <taxon>Aythyinae</taxon>
        <taxon>Aythya</taxon>
    </lineage>
</organism>
<dbReference type="InterPro" id="IPR036638">
    <property type="entry name" value="HLH_DNA-bd_sf"/>
</dbReference>